<evidence type="ECO:0000313" key="2">
    <source>
        <dbReference type="EMBL" id="RKN15474.1"/>
    </source>
</evidence>
<dbReference type="SUPFAM" id="SSF54631">
    <property type="entry name" value="CBS-domain pair"/>
    <property type="match status" value="1"/>
</dbReference>
<evidence type="ECO:0000313" key="4">
    <source>
        <dbReference type="Proteomes" id="UP000275024"/>
    </source>
</evidence>
<dbReference type="AlphaFoldDB" id="A0A3A9WA85"/>
<name>A0A3A9WA85_9ACTN</name>
<dbReference type="InterPro" id="IPR046342">
    <property type="entry name" value="CBS_dom_sf"/>
</dbReference>
<reference evidence="3 4" key="1">
    <citation type="submission" date="2018-09" db="EMBL/GenBank/DDBJ databases">
        <title>Streptomyces sp. nov. DS1-2, an endophytic actinomycete isolated from roots of Dendrobium scabrilingue.</title>
        <authorList>
            <person name="Kuncharoen N."/>
            <person name="Kudo T."/>
            <person name="Ohkuma M."/>
            <person name="Yuki M."/>
            <person name="Tanasupawat S."/>
        </authorList>
    </citation>
    <scope>NUCLEOTIDE SEQUENCE [LARGE SCALE GENOMIC DNA]</scope>
    <source>
        <strain evidence="1 4">AZ1-7</strain>
        <strain evidence="2 3">DS1-2</strain>
    </source>
</reference>
<proteinExistence type="predicted"/>
<dbReference type="Proteomes" id="UP000268652">
    <property type="component" value="Unassembled WGS sequence"/>
</dbReference>
<gene>
    <name evidence="2" type="ORF">D7318_27470</name>
    <name evidence="1" type="ORF">D7319_28065</name>
</gene>
<dbReference type="CDD" id="cd17788">
    <property type="entry name" value="CBS_pair_bac"/>
    <property type="match status" value="1"/>
</dbReference>
<dbReference type="Proteomes" id="UP000275024">
    <property type="component" value="Unassembled WGS sequence"/>
</dbReference>
<dbReference type="EMBL" id="RBDY01000033">
    <property type="protein sequence ID" value="RKN15474.1"/>
    <property type="molecule type" value="Genomic_DNA"/>
</dbReference>
<protein>
    <submittedName>
        <fullName evidence="1">CBS domain-containing protein</fullName>
    </submittedName>
</protein>
<sequence>MRARDLAEPFPSVTTDDPAIAAARLLAERSLPALLVLDADGCPDSVVPGPALIRRLLPTHLTEVPSLAGAFGTRLDAELAEDLAGLTVADWVPRHRYPPPVIGPDARPLEVATLMASFRSPLVAVVEREGDAVALLGGITVPRLLRHFLGARS</sequence>
<organism evidence="1 4">
    <name type="scientific">Streptomyces radicis</name>
    <dbReference type="NCBI Taxonomy" id="1750517"/>
    <lineage>
        <taxon>Bacteria</taxon>
        <taxon>Bacillati</taxon>
        <taxon>Actinomycetota</taxon>
        <taxon>Actinomycetes</taxon>
        <taxon>Kitasatosporales</taxon>
        <taxon>Streptomycetaceae</taxon>
        <taxon>Streptomyces</taxon>
    </lineage>
</organism>
<dbReference type="Gene3D" id="3.10.580.10">
    <property type="entry name" value="CBS-domain"/>
    <property type="match status" value="1"/>
</dbReference>
<keyword evidence="3" id="KW-1185">Reference proteome</keyword>
<accession>A0A3A9WA85</accession>
<evidence type="ECO:0000313" key="1">
    <source>
        <dbReference type="EMBL" id="RKN04496.1"/>
    </source>
</evidence>
<evidence type="ECO:0000313" key="3">
    <source>
        <dbReference type="Proteomes" id="UP000268652"/>
    </source>
</evidence>
<comment type="caution">
    <text evidence="1">The sequence shown here is derived from an EMBL/GenBank/DDBJ whole genome shotgun (WGS) entry which is preliminary data.</text>
</comment>
<dbReference type="EMBL" id="RBDX01000035">
    <property type="protein sequence ID" value="RKN04496.1"/>
    <property type="molecule type" value="Genomic_DNA"/>
</dbReference>